<evidence type="ECO:0000256" key="2">
    <source>
        <dbReference type="ARBA" id="ARBA00022490"/>
    </source>
</evidence>
<sequence length="156" mass="16939">MKILGIDPGIGRLGWGIVSHDKGVDSYIDSGCFETQANSDLPERLLKIHDFIQNLINLHTPDALAVESLFFEKNVKTAIDVAAARGVILLVGQQSGLAISQYTPLQVKSSLTGYGQAEKSQVEFMVGKILHLKEKIKPDDAADAVAIALTHAFRVR</sequence>
<evidence type="ECO:0000256" key="5">
    <source>
        <dbReference type="ARBA" id="ARBA00022759"/>
    </source>
</evidence>
<keyword evidence="7 13" id="KW-0378">Hydrolase</keyword>
<dbReference type="GO" id="GO:0000287">
    <property type="term" value="F:magnesium ion binding"/>
    <property type="evidence" value="ECO:0007669"/>
    <property type="project" value="UniProtKB-UniRule"/>
</dbReference>
<evidence type="ECO:0000256" key="13">
    <source>
        <dbReference type="HAMAP-Rule" id="MF_00034"/>
    </source>
</evidence>
<dbReference type="NCBIfam" id="TIGR00228">
    <property type="entry name" value="ruvC"/>
    <property type="match status" value="1"/>
</dbReference>
<organism evidence="15 16">
    <name type="scientific">Candidatus Collierbacteria bacterium GW2011_GWA2_44_99</name>
    <dbReference type="NCBI Taxonomy" id="1618380"/>
    <lineage>
        <taxon>Bacteria</taxon>
        <taxon>Candidatus Collieribacteriota</taxon>
    </lineage>
</organism>
<dbReference type="HAMAP" id="MF_00034">
    <property type="entry name" value="RuvC"/>
    <property type="match status" value="1"/>
</dbReference>
<dbReference type="PROSITE" id="PS01321">
    <property type="entry name" value="RUVC"/>
    <property type="match status" value="1"/>
</dbReference>
<dbReference type="PANTHER" id="PTHR30194:SF3">
    <property type="entry name" value="CROSSOVER JUNCTION ENDODEOXYRIBONUCLEASE RUVC"/>
    <property type="match status" value="1"/>
</dbReference>
<keyword evidence="10 13" id="KW-0233">DNA recombination</keyword>
<dbReference type="NCBIfam" id="NF000711">
    <property type="entry name" value="PRK00039.2-1"/>
    <property type="match status" value="1"/>
</dbReference>
<keyword evidence="6 13" id="KW-0227">DNA damage</keyword>
<keyword evidence="4 13" id="KW-0479">Metal-binding</keyword>
<dbReference type="InterPro" id="IPR036397">
    <property type="entry name" value="RNaseH_sf"/>
</dbReference>
<accession>A0A0G1KQP7</accession>
<keyword evidence="3 13" id="KW-0540">Nuclease</keyword>
<feature type="binding site" evidence="13">
    <location>
        <position position="67"/>
    </location>
    <ligand>
        <name>Mg(2+)</name>
        <dbReference type="ChEBI" id="CHEBI:18420"/>
        <label>2</label>
    </ligand>
</feature>
<evidence type="ECO:0000313" key="15">
    <source>
        <dbReference type="EMBL" id="KKT85986.1"/>
    </source>
</evidence>
<evidence type="ECO:0000256" key="7">
    <source>
        <dbReference type="ARBA" id="ARBA00022801"/>
    </source>
</evidence>
<feature type="binding site" evidence="13">
    <location>
        <position position="140"/>
    </location>
    <ligand>
        <name>Mg(2+)</name>
        <dbReference type="ChEBI" id="CHEBI:18420"/>
        <label>1</label>
    </ligand>
</feature>
<comment type="function">
    <text evidence="13">The RuvA-RuvB-RuvC complex processes Holliday junction (HJ) DNA during genetic recombination and DNA repair. Endonuclease that resolves HJ intermediates. Cleaves cruciform DNA by making single-stranded nicks across the HJ at symmetrical positions within the homologous arms, yielding a 5'-phosphate and a 3'-hydroxyl group; requires a central core of homology in the junction. The consensus cleavage sequence is 5'-(A/T)TT(C/G)-3'. Cleavage occurs on the 3'-side of the TT dinucleotide at the point of strand exchange. HJ branch migration catalyzed by RuvA-RuvB allows RuvC to scan DNA until it finds its consensus sequence, where it cleaves and resolves the cruciform DNA.</text>
</comment>
<keyword evidence="5 13" id="KW-0255">Endonuclease</keyword>
<dbReference type="PRINTS" id="PR00696">
    <property type="entry name" value="RSOLVASERUVC"/>
</dbReference>
<comment type="subunit">
    <text evidence="13">Homodimer which binds Holliday junction (HJ) DNA. The HJ becomes 2-fold symmetrical on binding to RuvC with unstacked arms; it has a different conformation from HJ DNA in complex with RuvA. In the full resolvosome a probable DNA-RuvA(4)-RuvB(12)-RuvC(2) complex forms which resolves the HJ.</text>
</comment>
<dbReference type="InterPro" id="IPR020563">
    <property type="entry name" value="X-over_junc_endoDNase_Mg_BS"/>
</dbReference>
<comment type="subcellular location">
    <subcellularLocation>
        <location evidence="13">Cytoplasm</location>
    </subcellularLocation>
</comment>
<evidence type="ECO:0000256" key="1">
    <source>
        <dbReference type="ARBA" id="ARBA00009518"/>
    </source>
</evidence>
<keyword evidence="11 13" id="KW-0234">DNA repair</keyword>
<dbReference type="Proteomes" id="UP000034797">
    <property type="component" value="Unassembled WGS sequence"/>
</dbReference>
<evidence type="ECO:0000256" key="10">
    <source>
        <dbReference type="ARBA" id="ARBA00023172"/>
    </source>
</evidence>
<comment type="catalytic activity">
    <reaction evidence="12 13">
        <text>Endonucleolytic cleavage at a junction such as a reciprocal single-stranded crossover between two homologous DNA duplexes (Holliday junction).</text>
        <dbReference type="EC" id="3.1.21.10"/>
    </reaction>
</comment>
<dbReference type="Pfam" id="PF02075">
    <property type="entry name" value="RuvC"/>
    <property type="match status" value="1"/>
</dbReference>
<comment type="similarity">
    <text evidence="1 13">Belongs to the RuvC family.</text>
</comment>
<dbReference type="PANTHER" id="PTHR30194">
    <property type="entry name" value="CROSSOVER JUNCTION ENDODEOXYRIBONUCLEASE RUVC"/>
    <property type="match status" value="1"/>
</dbReference>
<dbReference type="FunFam" id="3.30.420.10:FF:000002">
    <property type="entry name" value="Crossover junction endodeoxyribonuclease RuvC"/>
    <property type="match status" value="1"/>
</dbReference>
<evidence type="ECO:0000256" key="12">
    <source>
        <dbReference type="ARBA" id="ARBA00029354"/>
    </source>
</evidence>
<keyword evidence="8 13" id="KW-0460">Magnesium</keyword>
<reference evidence="15 16" key="1">
    <citation type="journal article" date="2015" name="Nature">
        <title>rRNA introns, odd ribosomes, and small enigmatic genomes across a large radiation of phyla.</title>
        <authorList>
            <person name="Brown C.T."/>
            <person name="Hug L.A."/>
            <person name="Thomas B.C."/>
            <person name="Sharon I."/>
            <person name="Castelle C.J."/>
            <person name="Singh A."/>
            <person name="Wilkins M.J."/>
            <person name="Williams K.H."/>
            <person name="Banfield J.F."/>
        </authorList>
    </citation>
    <scope>NUCLEOTIDE SEQUENCE [LARGE SCALE GENOMIC DNA]</scope>
</reference>
<dbReference type="GO" id="GO:0005737">
    <property type="term" value="C:cytoplasm"/>
    <property type="evidence" value="ECO:0007669"/>
    <property type="project" value="UniProtKB-SubCell"/>
</dbReference>
<dbReference type="GO" id="GO:0006281">
    <property type="term" value="P:DNA repair"/>
    <property type="evidence" value="ECO:0007669"/>
    <property type="project" value="UniProtKB-UniRule"/>
</dbReference>
<dbReference type="SUPFAM" id="SSF53098">
    <property type="entry name" value="Ribonuclease H-like"/>
    <property type="match status" value="1"/>
</dbReference>
<comment type="cofactor">
    <cofactor evidence="13">
        <name>Mg(2+)</name>
        <dbReference type="ChEBI" id="CHEBI:18420"/>
    </cofactor>
    <text evidence="13">Binds 2 Mg(2+) ion per subunit.</text>
</comment>
<evidence type="ECO:0000256" key="3">
    <source>
        <dbReference type="ARBA" id="ARBA00022722"/>
    </source>
</evidence>
<keyword evidence="9 13" id="KW-0238">DNA-binding</keyword>
<protein>
    <recommendedName>
        <fullName evidence="13 14">Crossover junction endodeoxyribonuclease RuvC</fullName>
        <ecNumber evidence="13 14">3.1.21.10</ecNumber>
    </recommendedName>
    <alternativeName>
        <fullName evidence="13">Holliday junction nuclease RuvC</fullName>
    </alternativeName>
    <alternativeName>
        <fullName evidence="13">Holliday junction resolvase RuvC</fullName>
    </alternativeName>
</protein>
<evidence type="ECO:0000256" key="11">
    <source>
        <dbReference type="ARBA" id="ARBA00023204"/>
    </source>
</evidence>
<evidence type="ECO:0000256" key="14">
    <source>
        <dbReference type="NCBIfam" id="TIGR00228"/>
    </source>
</evidence>
<dbReference type="GO" id="GO:0003677">
    <property type="term" value="F:DNA binding"/>
    <property type="evidence" value="ECO:0007669"/>
    <property type="project" value="UniProtKB-KW"/>
</dbReference>
<dbReference type="GO" id="GO:0048476">
    <property type="term" value="C:Holliday junction resolvase complex"/>
    <property type="evidence" value="ECO:0007669"/>
    <property type="project" value="UniProtKB-UniRule"/>
</dbReference>
<evidence type="ECO:0000256" key="6">
    <source>
        <dbReference type="ARBA" id="ARBA00022763"/>
    </source>
</evidence>
<dbReference type="EMBL" id="LCJW01000018">
    <property type="protein sequence ID" value="KKT85986.1"/>
    <property type="molecule type" value="Genomic_DNA"/>
</dbReference>
<feature type="binding site" evidence="13">
    <location>
        <position position="7"/>
    </location>
    <ligand>
        <name>Mg(2+)</name>
        <dbReference type="ChEBI" id="CHEBI:18420"/>
        <label>1</label>
    </ligand>
</feature>
<proteinExistence type="inferred from homology"/>
<evidence type="ECO:0000313" key="16">
    <source>
        <dbReference type="Proteomes" id="UP000034797"/>
    </source>
</evidence>
<dbReference type="PATRIC" id="fig|1618380.3.peg.321"/>
<evidence type="ECO:0000256" key="9">
    <source>
        <dbReference type="ARBA" id="ARBA00023125"/>
    </source>
</evidence>
<dbReference type="EC" id="3.1.21.10" evidence="13 14"/>
<comment type="caution">
    <text evidence="15">The sequence shown here is derived from an EMBL/GenBank/DDBJ whole genome shotgun (WGS) entry which is preliminary data.</text>
</comment>
<feature type="active site" evidence="13">
    <location>
        <position position="140"/>
    </location>
</feature>
<dbReference type="CDD" id="cd16962">
    <property type="entry name" value="RuvC"/>
    <property type="match status" value="1"/>
</dbReference>
<dbReference type="GO" id="GO:0008821">
    <property type="term" value="F:crossover junction DNA endonuclease activity"/>
    <property type="evidence" value="ECO:0007669"/>
    <property type="project" value="UniProtKB-UniRule"/>
</dbReference>
<dbReference type="InterPro" id="IPR002176">
    <property type="entry name" value="X-over_junc_endoDNase_RuvC"/>
</dbReference>
<dbReference type="GO" id="GO:0006310">
    <property type="term" value="P:DNA recombination"/>
    <property type="evidence" value="ECO:0007669"/>
    <property type="project" value="UniProtKB-UniRule"/>
</dbReference>
<dbReference type="Gene3D" id="3.30.420.10">
    <property type="entry name" value="Ribonuclease H-like superfamily/Ribonuclease H"/>
    <property type="match status" value="1"/>
</dbReference>
<dbReference type="InterPro" id="IPR012337">
    <property type="entry name" value="RNaseH-like_sf"/>
</dbReference>
<evidence type="ECO:0000256" key="8">
    <source>
        <dbReference type="ARBA" id="ARBA00022842"/>
    </source>
</evidence>
<evidence type="ECO:0000256" key="4">
    <source>
        <dbReference type="ARBA" id="ARBA00022723"/>
    </source>
</evidence>
<name>A0A0G1KQP7_9BACT</name>
<feature type="active site" evidence="13">
    <location>
        <position position="67"/>
    </location>
</feature>
<gene>
    <name evidence="13" type="primary">ruvC</name>
    <name evidence="15" type="ORF">UW84_C0018G0010</name>
</gene>
<dbReference type="AlphaFoldDB" id="A0A0G1KQP7"/>
<keyword evidence="2 13" id="KW-0963">Cytoplasm</keyword>
<feature type="active site" evidence="13">
    <location>
        <position position="7"/>
    </location>
</feature>